<dbReference type="KEGG" id="mhaz:BHR79_07000"/>
<evidence type="ECO:0000256" key="8">
    <source>
        <dbReference type="ARBA" id="ARBA00039025"/>
    </source>
</evidence>
<dbReference type="STRING" id="2177.BHR79_07000"/>
<dbReference type="InterPro" id="IPR050093">
    <property type="entry name" value="ABC_SmlMolc_Importer"/>
</dbReference>
<dbReference type="Gene3D" id="2.40.50.100">
    <property type="match status" value="1"/>
</dbReference>
<evidence type="ECO:0000256" key="1">
    <source>
        <dbReference type="ARBA" id="ARBA00004202"/>
    </source>
</evidence>
<evidence type="ECO:0000256" key="9">
    <source>
        <dbReference type="ARBA" id="ARBA00041133"/>
    </source>
</evidence>
<dbReference type="RefSeq" id="WP_072561691.1">
    <property type="nucleotide sequence ID" value="NZ_CP017921.1"/>
</dbReference>
<dbReference type="Pfam" id="PF03459">
    <property type="entry name" value="TOBE"/>
    <property type="match status" value="1"/>
</dbReference>
<keyword evidence="3" id="KW-0500">Molybdenum</keyword>
<proteinExistence type="inferred from homology"/>
<evidence type="ECO:0000313" key="18">
    <source>
        <dbReference type="Proteomes" id="UP000267921"/>
    </source>
</evidence>
<dbReference type="SUPFAM" id="SSF50331">
    <property type="entry name" value="MOP-like"/>
    <property type="match status" value="1"/>
</dbReference>
<evidence type="ECO:0000256" key="5">
    <source>
        <dbReference type="ARBA" id="ARBA00022840"/>
    </source>
</evidence>
<protein>
    <recommendedName>
        <fullName evidence="9">Molybdate/tungstate import ATP-binding protein WtpC</fullName>
        <ecNumber evidence="8">7.3.2.6</ecNumber>
    </recommendedName>
</protein>
<dbReference type="OrthoDB" id="18368at2157"/>
<reference evidence="14 18" key="3">
    <citation type="submission" date="2018-10" db="EMBL/GenBank/DDBJ databases">
        <title>Cultivation of a novel Methanohalophilus strain from Kebrit Deep of the Red Sea and a genomic comparison of members of the genus Methanohalophilus.</title>
        <authorList>
            <person name="Guan Y."/>
            <person name="Ngugi D.K."/>
            <person name="Stingl U."/>
        </authorList>
    </citation>
    <scope>NUCLEOTIDE SEQUENCE [LARGE SCALE GENOMIC DNA]</scope>
    <source>
        <strain evidence="14 18">DSM 3094</strain>
    </source>
</reference>
<dbReference type="SUPFAM" id="SSF52540">
    <property type="entry name" value="P-loop containing nucleoside triphosphate hydrolases"/>
    <property type="match status" value="1"/>
</dbReference>
<accession>A0A1L3Q314</accession>
<evidence type="ECO:0000256" key="6">
    <source>
        <dbReference type="ARBA" id="ARBA00038307"/>
    </source>
</evidence>
<comment type="subunit">
    <text evidence="7">The complex is composed of two ATP-binding proteins (WtpC), two transmembrane proteins (WtpB) and a solute-binding protein (WtpA).</text>
</comment>
<evidence type="ECO:0000313" key="14">
    <source>
        <dbReference type="EMBL" id="RNI09679.1"/>
    </source>
</evidence>
<comment type="similarity">
    <text evidence="6">Belongs to the ABC transporter superfamily. Sulfate/tungstate importer (TC 3.A.1.6) family.</text>
</comment>
<dbReference type="GeneID" id="30583501"/>
<evidence type="ECO:0000313" key="17">
    <source>
        <dbReference type="Proteomes" id="UP000198669"/>
    </source>
</evidence>
<evidence type="ECO:0000256" key="4">
    <source>
        <dbReference type="ARBA" id="ARBA00022741"/>
    </source>
</evidence>
<dbReference type="FunFam" id="3.40.50.300:FF:000425">
    <property type="entry name" value="Probable ABC transporter, ATP-binding subunit"/>
    <property type="match status" value="1"/>
</dbReference>
<dbReference type="InterPro" id="IPR008995">
    <property type="entry name" value="Mo/tungstate-bd_C_term_dom"/>
</dbReference>
<organism evidence="13 16">
    <name type="scientific">Methanohalophilus halophilus</name>
    <dbReference type="NCBI Taxonomy" id="2177"/>
    <lineage>
        <taxon>Archaea</taxon>
        <taxon>Methanobacteriati</taxon>
        <taxon>Methanobacteriota</taxon>
        <taxon>Stenosarchaea group</taxon>
        <taxon>Methanomicrobia</taxon>
        <taxon>Methanosarcinales</taxon>
        <taxon>Methanosarcinaceae</taxon>
        <taxon>Methanohalophilus</taxon>
    </lineage>
</organism>
<comment type="function">
    <text evidence="11">Part of the ABC transporter complex WtpABC involved in molybdate/tungstate import. Responsible for energy coupling to the transport system.</text>
</comment>
<dbReference type="GO" id="GO:0016887">
    <property type="term" value="F:ATP hydrolysis activity"/>
    <property type="evidence" value="ECO:0007669"/>
    <property type="project" value="InterPro"/>
</dbReference>
<reference evidence="15 17" key="2">
    <citation type="submission" date="2016-10" db="EMBL/GenBank/DDBJ databases">
        <authorList>
            <person name="de Groot N.N."/>
        </authorList>
    </citation>
    <scope>NUCLEOTIDE SEQUENCE [LARGE SCALE GENOMIC DNA]</scope>
    <source>
        <strain evidence="15 17">Z-7982</strain>
    </source>
</reference>
<keyword evidence="4" id="KW-0547">Nucleotide-binding</keyword>
<dbReference type="GO" id="GO:1901238">
    <property type="term" value="F:ABC-type tungstate transporter activity"/>
    <property type="evidence" value="ECO:0007669"/>
    <property type="project" value="UniProtKB-EC"/>
</dbReference>
<dbReference type="PANTHER" id="PTHR42781">
    <property type="entry name" value="SPERMIDINE/PUTRESCINE IMPORT ATP-BINDING PROTEIN POTA"/>
    <property type="match status" value="1"/>
</dbReference>
<evidence type="ECO:0000313" key="13">
    <source>
        <dbReference type="EMBL" id="APH39258.1"/>
    </source>
</evidence>
<dbReference type="EMBL" id="CP017921">
    <property type="protein sequence ID" value="APH39258.1"/>
    <property type="molecule type" value="Genomic_DNA"/>
</dbReference>
<evidence type="ECO:0000259" key="12">
    <source>
        <dbReference type="PROSITE" id="PS50893"/>
    </source>
</evidence>
<dbReference type="InterPro" id="IPR027417">
    <property type="entry name" value="P-loop_NTPase"/>
</dbReference>
<dbReference type="Gene3D" id="3.40.50.300">
    <property type="entry name" value="P-loop containing nucleotide triphosphate hydrolases"/>
    <property type="match status" value="1"/>
</dbReference>
<evidence type="ECO:0000256" key="10">
    <source>
        <dbReference type="ARBA" id="ARBA00047936"/>
    </source>
</evidence>
<dbReference type="SMART" id="SM00382">
    <property type="entry name" value="AAA"/>
    <property type="match status" value="1"/>
</dbReference>
<dbReference type="InterPro" id="IPR003593">
    <property type="entry name" value="AAA+_ATPase"/>
</dbReference>
<comment type="catalytic activity">
    <reaction evidence="10">
        <text>tungstate(in) + ATP + H2O = tungstate(out) + ADP + phosphate + H(+)</text>
        <dbReference type="Rhea" id="RHEA:35027"/>
        <dbReference type="ChEBI" id="CHEBI:15377"/>
        <dbReference type="ChEBI" id="CHEBI:15378"/>
        <dbReference type="ChEBI" id="CHEBI:30616"/>
        <dbReference type="ChEBI" id="CHEBI:43474"/>
        <dbReference type="ChEBI" id="CHEBI:46502"/>
        <dbReference type="ChEBI" id="CHEBI:456216"/>
        <dbReference type="EC" id="7.3.2.6"/>
    </reaction>
</comment>
<reference evidence="13 16" key="1">
    <citation type="submission" date="2016-10" db="EMBL/GenBank/DDBJ databases">
        <title>Methanohalophilus halophilus.</title>
        <authorList>
            <person name="L'haridon S."/>
        </authorList>
    </citation>
    <scope>NUCLEOTIDE SEQUENCE [LARGE SCALE GENOMIC DNA]</scope>
    <source>
        <strain evidence="13 16">Z-7982</strain>
    </source>
</reference>
<sequence>MIETKNLSRKIGNFALEAVDLNIEEGEYFCVLGPTGSGKTILMETIAGIYKPDNGSIIINGKEISSQLPKERNISMVYQDFMLFPNMDVRKNIEFGLHYKGFKKSRITEMVENTAKMLGISHLLERRPLTLSGGEKQRTAIARAIITEPELLLLDEPLSSLDTGTKDRIGQELLRIHQLKKTTTIHVTHSFEEAFSLADRIAVMHDGKILQVGTAEEVFNRPNSRFIADFVGVENLFHGKAFIQDNLTEIYVNDLKIISSTLKSGDVSISIRPENILVSINPIESSARNSFSGVLTQATRMKSIVNVIINAGIPFRVVLTKRTYDDMELSIGREVYLTFSASAVHII</sequence>
<dbReference type="EMBL" id="FNMU01000003">
    <property type="protein sequence ID" value="SDW52425.1"/>
    <property type="molecule type" value="Genomic_DNA"/>
</dbReference>
<dbReference type="InterPro" id="IPR005116">
    <property type="entry name" value="Transp-assoc_OB_typ1"/>
</dbReference>
<keyword evidence="16" id="KW-1185">Reference proteome</keyword>
<dbReference type="GO" id="GO:0005524">
    <property type="term" value="F:ATP binding"/>
    <property type="evidence" value="ECO:0007669"/>
    <property type="project" value="UniProtKB-KW"/>
</dbReference>
<gene>
    <name evidence="13" type="ORF">BHR79_07000</name>
    <name evidence="14" type="ORF">EFE40_03245</name>
    <name evidence="15" type="ORF">SAMN04515625_1110</name>
</gene>
<comment type="subcellular location">
    <subcellularLocation>
        <location evidence="1">Cell membrane</location>
        <topology evidence="1">Peripheral membrane protein</topology>
    </subcellularLocation>
</comment>
<dbReference type="PANTHER" id="PTHR42781:SF4">
    <property type="entry name" value="SPERMIDINE_PUTRESCINE IMPORT ATP-BINDING PROTEIN POTA"/>
    <property type="match status" value="1"/>
</dbReference>
<feature type="domain" description="ABC transporter" evidence="12">
    <location>
        <begin position="2"/>
        <end position="231"/>
    </location>
</feature>
<dbReference type="Pfam" id="PF00005">
    <property type="entry name" value="ABC_tran"/>
    <property type="match status" value="1"/>
</dbReference>
<evidence type="ECO:0000256" key="11">
    <source>
        <dbReference type="ARBA" id="ARBA00057369"/>
    </source>
</evidence>
<evidence type="ECO:0000313" key="16">
    <source>
        <dbReference type="Proteomes" id="UP000186879"/>
    </source>
</evidence>
<keyword evidence="2" id="KW-0813">Transport</keyword>
<keyword evidence="5 14" id="KW-0067">ATP-binding</keyword>
<dbReference type="EC" id="7.3.2.6" evidence="8"/>
<dbReference type="Proteomes" id="UP000198669">
    <property type="component" value="Unassembled WGS sequence"/>
</dbReference>
<dbReference type="EMBL" id="RJJG01000003">
    <property type="protein sequence ID" value="RNI09679.1"/>
    <property type="molecule type" value="Genomic_DNA"/>
</dbReference>
<dbReference type="Proteomes" id="UP000267921">
    <property type="component" value="Unassembled WGS sequence"/>
</dbReference>
<dbReference type="GO" id="GO:0005886">
    <property type="term" value="C:plasma membrane"/>
    <property type="evidence" value="ECO:0007669"/>
    <property type="project" value="UniProtKB-SubCell"/>
</dbReference>
<dbReference type="InterPro" id="IPR003439">
    <property type="entry name" value="ABC_transporter-like_ATP-bd"/>
</dbReference>
<name>A0A1L3Q314_9EURY</name>
<dbReference type="AlphaFoldDB" id="A0A1L3Q314"/>
<evidence type="ECO:0000256" key="3">
    <source>
        <dbReference type="ARBA" id="ARBA00022505"/>
    </source>
</evidence>
<evidence type="ECO:0000256" key="2">
    <source>
        <dbReference type="ARBA" id="ARBA00022448"/>
    </source>
</evidence>
<dbReference type="PROSITE" id="PS50893">
    <property type="entry name" value="ABC_TRANSPORTER_2"/>
    <property type="match status" value="1"/>
</dbReference>
<dbReference type="Proteomes" id="UP000186879">
    <property type="component" value="Chromosome"/>
</dbReference>
<evidence type="ECO:0000313" key="15">
    <source>
        <dbReference type="EMBL" id="SDW52425.1"/>
    </source>
</evidence>
<evidence type="ECO:0000256" key="7">
    <source>
        <dbReference type="ARBA" id="ARBA00038781"/>
    </source>
</evidence>